<dbReference type="AlphaFoldDB" id="A0A378WSX5"/>
<feature type="active site" description="Proton acceptor" evidence="5">
    <location>
        <position position="82"/>
    </location>
</feature>
<comment type="pathway">
    <text evidence="7">Carbohydrate biosynthesis; dTDP-L-rhamnose biosynthesis.</text>
</comment>
<feature type="active site" description="Proton donor" evidence="5">
    <location>
        <position position="151"/>
    </location>
</feature>
<evidence type="ECO:0000256" key="1">
    <source>
        <dbReference type="ARBA" id="ARBA00001298"/>
    </source>
</evidence>
<dbReference type="SUPFAM" id="SSF51182">
    <property type="entry name" value="RmlC-like cupins"/>
    <property type="match status" value="1"/>
</dbReference>
<dbReference type="GO" id="GO:0000271">
    <property type="term" value="P:polysaccharide biosynthetic process"/>
    <property type="evidence" value="ECO:0007669"/>
    <property type="project" value="TreeGrafter"/>
</dbReference>
<dbReference type="InterPro" id="IPR011051">
    <property type="entry name" value="RmlC_Cupin_sf"/>
</dbReference>
<dbReference type="PANTHER" id="PTHR21047:SF2">
    <property type="entry name" value="THYMIDINE DIPHOSPHO-4-KETO-RHAMNOSE 3,5-EPIMERASE"/>
    <property type="match status" value="1"/>
</dbReference>
<evidence type="ECO:0000256" key="7">
    <source>
        <dbReference type="RuleBase" id="RU364069"/>
    </source>
</evidence>
<dbReference type="PANTHER" id="PTHR21047">
    <property type="entry name" value="DTDP-6-DEOXY-D-GLUCOSE-3,5 EPIMERASE"/>
    <property type="match status" value="1"/>
</dbReference>
<comment type="function">
    <text evidence="2 7">Catalyzes the epimerization of the C3' and C5'positions of dTDP-6-deoxy-D-xylo-4-hexulose, forming dTDP-6-deoxy-L-lyxo-4-hexulose.</text>
</comment>
<gene>
    <name evidence="8" type="primary">rfbC</name>
    <name evidence="8" type="ORF">NCTC12229_01946</name>
</gene>
<evidence type="ECO:0000256" key="4">
    <source>
        <dbReference type="ARBA" id="ARBA00019595"/>
    </source>
</evidence>
<dbReference type="EMBL" id="UGRS01000002">
    <property type="protein sequence ID" value="SUA44450.1"/>
    <property type="molecule type" value="Genomic_DNA"/>
</dbReference>
<sequence length="201" mass="22665">MIFQTASYNQGRLKTQTDRTDMNIIATAIPDVKILEPQVFGDERGFFMETFRDQWFRENVCDRTFVQENHSKSAAGVLRGLHYQTENTQGKLVRVVAGSVFDVAVDLRRASPTFGCWAGAVLSADNKRQLWVPEGFAHGFYVLGDGAEFVYKCTDYYNPQAEHCLLWNDLSVNIRWPLTGEPQLSAKDAAGKMLAQAVVFE</sequence>
<evidence type="ECO:0000256" key="2">
    <source>
        <dbReference type="ARBA" id="ARBA00001997"/>
    </source>
</evidence>
<keyword evidence="7 8" id="KW-0413">Isomerase</keyword>
<protein>
    <recommendedName>
        <fullName evidence="4 7">dTDP-4-dehydrorhamnose 3,5-epimerase</fullName>
        <ecNumber evidence="3 7">5.1.3.13</ecNumber>
    </recommendedName>
    <alternativeName>
        <fullName evidence="7">Thymidine diphospho-4-keto-rhamnose 3,5-epimerase</fullName>
    </alternativeName>
</protein>
<dbReference type="CDD" id="cd00438">
    <property type="entry name" value="cupin_RmlC"/>
    <property type="match status" value="1"/>
</dbReference>
<evidence type="ECO:0000313" key="8">
    <source>
        <dbReference type="EMBL" id="SUA44450.1"/>
    </source>
</evidence>
<feature type="site" description="Participates in a stacking interaction with the thymidine ring of dTDP-4-oxo-6-deoxyglucose" evidence="6">
    <location>
        <position position="157"/>
    </location>
</feature>
<proteinExistence type="inferred from homology"/>
<comment type="subunit">
    <text evidence="7">Homodimer.</text>
</comment>
<comment type="catalytic activity">
    <reaction evidence="1 7">
        <text>dTDP-4-dehydro-6-deoxy-alpha-D-glucose = dTDP-4-dehydro-beta-L-rhamnose</text>
        <dbReference type="Rhea" id="RHEA:16969"/>
        <dbReference type="ChEBI" id="CHEBI:57649"/>
        <dbReference type="ChEBI" id="CHEBI:62830"/>
        <dbReference type="EC" id="5.1.3.13"/>
    </reaction>
</comment>
<evidence type="ECO:0000313" key="9">
    <source>
        <dbReference type="Proteomes" id="UP000254055"/>
    </source>
</evidence>
<dbReference type="EC" id="5.1.3.13" evidence="3 7"/>
<reference evidence="8 9" key="1">
    <citation type="submission" date="2018-06" db="EMBL/GenBank/DDBJ databases">
        <authorList>
            <consortium name="Pathogen Informatics"/>
            <person name="Doyle S."/>
        </authorList>
    </citation>
    <scope>NUCLEOTIDE SEQUENCE [LARGE SCALE GENOMIC DNA]</scope>
    <source>
        <strain evidence="8 9">NCTC12229</strain>
    </source>
</reference>
<accession>A0A378WSX5</accession>
<dbReference type="InterPro" id="IPR000888">
    <property type="entry name" value="RmlC-like"/>
</dbReference>
<evidence type="ECO:0000256" key="6">
    <source>
        <dbReference type="PIRSR" id="PIRSR600888-3"/>
    </source>
</evidence>
<evidence type="ECO:0000256" key="3">
    <source>
        <dbReference type="ARBA" id="ARBA00012098"/>
    </source>
</evidence>
<dbReference type="InterPro" id="IPR014710">
    <property type="entry name" value="RmlC-like_jellyroll"/>
</dbReference>
<dbReference type="NCBIfam" id="TIGR01221">
    <property type="entry name" value="rmlC"/>
    <property type="match status" value="1"/>
</dbReference>
<dbReference type="Pfam" id="PF00908">
    <property type="entry name" value="dTDP_sugar_isom"/>
    <property type="match status" value="1"/>
</dbReference>
<dbReference type="GO" id="GO:0005829">
    <property type="term" value="C:cytosol"/>
    <property type="evidence" value="ECO:0007669"/>
    <property type="project" value="TreeGrafter"/>
</dbReference>
<name>A0A378WSX5_9NEIS</name>
<organism evidence="8 9">
    <name type="scientific">Neisseria zoodegmatis</name>
    <dbReference type="NCBI Taxonomy" id="326523"/>
    <lineage>
        <taxon>Bacteria</taxon>
        <taxon>Pseudomonadati</taxon>
        <taxon>Pseudomonadota</taxon>
        <taxon>Betaproteobacteria</taxon>
        <taxon>Neisseriales</taxon>
        <taxon>Neisseriaceae</taxon>
        <taxon>Neisseria</taxon>
    </lineage>
</organism>
<dbReference type="GO" id="GO:0019305">
    <property type="term" value="P:dTDP-rhamnose biosynthetic process"/>
    <property type="evidence" value="ECO:0007669"/>
    <property type="project" value="UniProtKB-UniRule"/>
</dbReference>
<dbReference type="Proteomes" id="UP000254055">
    <property type="component" value="Unassembled WGS sequence"/>
</dbReference>
<comment type="similarity">
    <text evidence="7">Belongs to the dTDP-4-dehydrorhamnose 3,5-epimerase family.</text>
</comment>
<evidence type="ECO:0000256" key="5">
    <source>
        <dbReference type="PIRSR" id="PIRSR600888-1"/>
    </source>
</evidence>
<dbReference type="UniPathway" id="UPA00124"/>
<dbReference type="Gene3D" id="2.60.120.10">
    <property type="entry name" value="Jelly Rolls"/>
    <property type="match status" value="1"/>
</dbReference>
<dbReference type="GO" id="GO:0008830">
    <property type="term" value="F:dTDP-4-dehydrorhamnose 3,5-epimerase activity"/>
    <property type="evidence" value="ECO:0007669"/>
    <property type="project" value="UniProtKB-UniRule"/>
</dbReference>